<protein>
    <submittedName>
        <fullName evidence="1">Uncharacterized protein</fullName>
    </submittedName>
</protein>
<dbReference type="EMBL" id="NMPR01000010">
    <property type="protein sequence ID" value="KAA8635717.1"/>
    <property type="molecule type" value="Genomic_DNA"/>
</dbReference>
<organism evidence="1 2">
    <name type="scientific">Sordaria macrospora</name>
    <dbReference type="NCBI Taxonomy" id="5147"/>
    <lineage>
        <taxon>Eukaryota</taxon>
        <taxon>Fungi</taxon>
        <taxon>Dikarya</taxon>
        <taxon>Ascomycota</taxon>
        <taxon>Pezizomycotina</taxon>
        <taxon>Sordariomycetes</taxon>
        <taxon>Sordariomycetidae</taxon>
        <taxon>Sordariales</taxon>
        <taxon>Sordariaceae</taxon>
        <taxon>Sordaria</taxon>
    </lineage>
</organism>
<gene>
    <name evidence="1" type="ORF">SMACR_09533</name>
</gene>
<sequence length="66" mass="7641">MPETVSSTSSFSSRLFSCFSFYASPRFSCSTSGTRIRPQLRIWLNTMRERYEGKKLIVARDKLDLP</sequence>
<dbReference type="AlphaFoldDB" id="A0A8S8ZXW8"/>
<evidence type="ECO:0000313" key="1">
    <source>
        <dbReference type="EMBL" id="KAA8635717.1"/>
    </source>
</evidence>
<comment type="caution">
    <text evidence="1">The sequence shown here is derived from an EMBL/GenBank/DDBJ whole genome shotgun (WGS) entry which is preliminary data.</text>
</comment>
<dbReference type="Proteomes" id="UP000433876">
    <property type="component" value="Unassembled WGS sequence"/>
</dbReference>
<proteinExistence type="predicted"/>
<name>A0A8S8ZXW8_SORMA</name>
<evidence type="ECO:0000313" key="2">
    <source>
        <dbReference type="Proteomes" id="UP000433876"/>
    </source>
</evidence>
<accession>A0A8S8ZXW8</accession>
<reference evidence="1 2" key="1">
    <citation type="submission" date="2017-07" db="EMBL/GenBank/DDBJ databases">
        <title>Genome sequence of the Sordaria macrospora wild type strain R19027.</title>
        <authorList>
            <person name="Nowrousian M."/>
            <person name="Teichert I."/>
            <person name="Kueck U."/>
        </authorList>
    </citation>
    <scope>NUCLEOTIDE SEQUENCE [LARGE SCALE GENOMIC DNA]</scope>
    <source>
        <strain evidence="1 2">R19027</strain>
        <tissue evidence="1">Mycelium</tissue>
    </source>
</reference>